<proteinExistence type="predicted"/>
<dbReference type="Pfam" id="PF13640">
    <property type="entry name" value="2OG-FeII_Oxy_3"/>
    <property type="match status" value="1"/>
</dbReference>
<comment type="cofactor">
    <cofactor evidence="1">
        <name>L-ascorbate</name>
        <dbReference type="ChEBI" id="CHEBI:38290"/>
    </cofactor>
</comment>
<dbReference type="AlphaFoldDB" id="A0A918X5F4"/>
<evidence type="ECO:0000313" key="8">
    <source>
        <dbReference type="EMBL" id="GHD13405.1"/>
    </source>
</evidence>
<feature type="domain" description="Fe2OG dioxygenase" evidence="7">
    <location>
        <begin position="103"/>
        <end position="218"/>
    </location>
</feature>
<gene>
    <name evidence="8" type="ORF">GCM10010334_71540</name>
</gene>
<evidence type="ECO:0000313" key="9">
    <source>
        <dbReference type="Proteomes" id="UP000638353"/>
    </source>
</evidence>
<reference evidence="8" key="1">
    <citation type="journal article" date="2014" name="Int. J. Syst. Evol. Microbiol.">
        <title>Complete genome sequence of Corynebacterium casei LMG S-19264T (=DSM 44701T), isolated from a smear-ripened cheese.</title>
        <authorList>
            <consortium name="US DOE Joint Genome Institute (JGI-PGF)"/>
            <person name="Walter F."/>
            <person name="Albersmeier A."/>
            <person name="Kalinowski J."/>
            <person name="Ruckert C."/>
        </authorList>
    </citation>
    <scope>NUCLEOTIDE SEQUENCE</scope>
    <source>
        <strain evidence="8">JCM 4637</strain>
    </source>
</reference>
<keyword evidence="4" id="KW-0223">Dioxygenase</keyword>
<dbReference type="InterPro" id="IPR006620">
    <property type="entry name" value="Pro_4_hyd_alph"/>
</dbReference>
<dbReference type="InterPro" id="IPR044862">
    <property type="entry name" value="Pro_4_hyd_alph_FE2OG_OXY"/>
</dbReference>
<dbReference type="Proteomes" id="UP000638353">
    <property type="component" value="Unassembled WGS sequence"/>
</dbReference>
<evidence type="ECO:0000256" key="4">
    <source>
        <dbReference type="ARBA" id="ARBA00022964"/>
    </source>
</evidence>
<name>A0A918X5F4_9ACTN</name>
<keyword evidence="5" id="KW-0560">Oxidoreductase</keyword>
<evidence type="ECO:0000256" key="2">
    <source>
        <dbReference type="ARBA" id="ARBA00022723"/>
    </source>
</evidence>
<dbReference type="RefSeq" id="WP_189827956.1">
    <property type="nucleotide sequence ID" value="NZ_BMVC01000019.1"/>
</dbReference>
<dbReference type="PROSITE" id="PS51471">
    <property type="entry name" value="FE2OG_OXY"/>
    <property type="match status" value="1"/>
</dbReference>
<protein>
    <recommendedName>
        <fullName evidence="7">Fe2OG dioxygenase domain-containing protein</fullName>
    </recommendedName>
</protein>
<dbReference type="InterPro" id="IPR005123">
    <property type="entry name" value="Oxoglu/Fe-dep_dioxygenase_dom"/>
</dbReference>
<evidence type="ECO:0000256" key="1">
    <source>
        <dbReference type="ARBA" id="ARBA00001961"/>
    </source>
</evidence>
<evidence type="ECO:0000259" key="7">
    <source>
        <dbReference type="PROSITE" id="PS51471"/>
    </source>
</evidence>
<dbReference type="GO" id="GO:0016705">
    <property type="term" value="F:oxidoreductase activity, acting on paired donors, with incorporation or reduction of molecular oxygen"/>
    <property type="evidence" value="ECO:0007669"/>
    <property type="project" value="InterPro"/>
</dbReference>
<dbReference type="Gene3D" id="2.60.120.620">
    <property type="entry name" value="q2cbj1_9rhob like domain"/>
    <property type="match status" value="1"/>
</dbReference>
<keyword evidence="3" id="KW-0847">Vitamin C</keyword>
<dbReference type="EMBL" id="BMVC01000019">
    <property type="protein sequence ID" value="GHD13405.1"/>
    <property type="molecule type" value="Genomic_DNA"/>
</dbReference>
<accession>A0A918X5F4</accession>
<evidence type="ECO:0000256" key="6">
    <source>
        <dbReference type="ARBA" id="ARBA00023004"/>
    </source>
</evidence>
<evidence type="ECO:0000256" key="5">
    <source>
        <dbReference type="ARBA" id="ARBA00023002"/>
    </source>
</evidence>
<dbReference type="GO" id="GO:0051213">
    <property type="term" value="F:dioxygenase activity"/>
    <property type="evidence" value="ECO:0007669"/>
    <property type="project" value="UniProtKB-KW"/>
</dbReference>
<reference evidence="8" key="2">
    <citation type="submission" date="2020-09" db="EMBL/GenBank/DDBJ databases">
        <authorList>
            <person name="Sun Q."/>
            <person name="Ohkuma M."/>
        </authorList>
    </citation>
    <scope>NUCLEOTIDE SEQUENCE</scope>
    <source>
        <strain evidence="8">JCM 4637</strain>
    </source>
</reference>
<organism evidence="8 9">
    <name type="scientific">Streptomyces finlayi</name>
    <dbReference type="NCBI Taxonomy" id="67296"/>
    <lineage>
        <taxon>Bacteria</taxon>
        <taxon>Bacillati</taxon>
        <taxon>Actinomycetota</taxon>
        <taxon>Actinomycetes</taxon>
        <taxon>Kitasatosporales</taxon>
        <taxon>Streptomycetaceae</taxon>
        <taxon>Streptomyces</taxon>
    </lineage>
</organism>
<dbReference type="GO" id="GO:0031418">
    <property type="term" value="F:L-ascorbic acid binding"/>
    <property type="evidence" value="ECO:0007669"/>
    <property type="project" value="UniProtKB-KW"/>
</dbReference>
<keyword evidence="2" id="KW-0479">Metal-binding</keyword>
<comment type="caution">
    <text evidence="8">The sequence shown here is derived from an EMBL/GenBank/DDBJ whole genome shotgun (WGS) entry which is preliminary data.</text>
</comment>
<sequence length="218" mass="23441">MTDALKDGPGPVVADTVVGPGVLTGHATPTAVMPVPVLRLENFLGSANAERLHAFAVAHRPEFVAGDDSEFGRQAAYLPLDSPFLRQALANCLPLARSVLGIQAPGVKVATQITAYGDSAGFAAHTDAGELGFDPVHQLTALYYFHRRPKAFTGGALRLYDVAAREGKAWRAESYREIEPGFDTLLLFPGTAYHEVLPIQCASREFGDYRFAVNAWVS</sequence>
<dbReference type="GO" id="GO:0005506">
    <property type="term" value="F:iron ion binding"/>
    <property type="evidence" value="ECO:0007669"/>
    <property type="project" value="InterPro"/>
</dbReference>
<evidence type="ECO:0000256" key="3">
    <source>
        <dbReference type="ARBA" id="ARBA00022896"/>
    </source>
</evidence>
<keyword evidence="6" id="KW-0408">Iron</keyword>
<dbReference type="SMART" id="SM00702">
    <property type="entry name" value="P4Hc"/>
    <property type="match status" value="1"/>
</dbReference>